<proteinExistence type="predicted"/>
<gene>
    <name evidence="1" type="ORF">SPIL2461_LOCUS9065</name>
</gene>
<accession>A0A812Q3P2</accession>
<evidence type="ECO:0000313" key="1">
    <source>
        <dbReference type="EMBL" id="CAE7373514.1"/>
    </source>
</evidence>
<keyword evidence="2" id="KW-1185">Reference proteome</keyword>
<dbReference type="AlphaFoldDB" id="A0A812Q3P2"/>
<dbReference type="OrthoDB" id="10473137at2759"/>
<sequence>MSVYPDGPGQAIVEVRRWQRQGQQTAQWQKEDLEKEGWRPLGTYRDASDPENGKATIYWIGDAIRICHSNYGPVPVSDGKILKHKDDVYEVQIEGTRGRIDARGFHCGGYLNPLIASHELDSSTTDQSAPLVSSADGVESGTSQANPCVDDVAILAAHSLAVILGPDASLGDDYGGWAFTDMKAHTADGERSRKRKLQQLRRLLFLPGAGRFYAKDAYKDWRKKQSPADRRFPTVAELRAEGYMSKHFRQLEGDAADCIQQVLLEGPVPLGVYQHIGVELQWYARLVSYVLKTHAFWAKASNVRRLDEVASYLQDDSISLNATVKGKEEEKLEKPKRLIQKVEQERVRRLNEELRLRDKPFTHLQRLNAWPVPRTTLEFRVLTSQVAVRENAKKLKNCAADYIPSIVAQRSALVGLFDTRDGKNKILAMGELKSTLAKKIDVVVTKFGQRVRACNQTLTKRQEKLFRQAEPQLSAIWTEAIKSELQGVLPPSNMNRTSLDELSDLAKLLAVRMLIRTTTAEGWDGVLKCWGESFFLLVDEITPQLPSAVQWEDQVRLTRIVTRLMKADVKAPEASSICQAVSPLDTKSKVSILVSDLPFAKSELADALTPPLLSAAQSGDQNLLTRIVTRLRKANVNAPEAKSIYQAASQLDTKSKLSILLSDLPFAKSELADALTPLLLSAVQLDDEKLVGRILTRLREANVSASEIRTRSAAFMVSQFADEMLSGLVPHLLSAVQWEDQARLTRIVTGLMKADVKAPEANSICQAASPLDTKSKVSILVSDLPFSKSELADALTPPLLSAAQLDDEKLVGRILTRLSEANVSASEISTRLAAFMVSQMVDEMLSELVP</sequence>
<evidence type="ECO:0000313" key="2">
    <source>
        <dbReference type="Proteomes" id="UP000649617"/>
    </source>
</evidence>
<name>A0A812Q3P2_SYMPI</name>
<dbReference type="Proteomes" id="UP000649617">
    <property type="component" value="Unassembled WGS sequence"/>
</dbReference>
<comment type="caution">
    <text evidence="1">The sequence shown here is derived from an EMBL/GenBank/DDBJ whole genome shotgun (WGS) entry which is preliminary data.</text>
</comment>
<organism evidence="1 2">
    <name type="scientific">Symbiodinium pilosum</name>
    <name type="common">Dinoflagellate</name>
    <dbReference type="NCBI Taxonomy" id="2952"/>
    <lineage>
        <taxon>Eukaryota</taxon>
        <taxon>Sar</taxon>
        <taxon>Alveolata</taxon>
        <taxon>Dinophyceae</taxon>
        <taxon>Suessiales</taxon>
        <taxon>Symbiodiniaceae</taxon>
        <taxon>Symbiodinium</taxon>
    </lineage>
</organism>
<dbReference type="EMBL" id="CAJNIZ010015480">
    <property type="protein sequence ID" value="CAE7373514.1"/>
    <property type="molecule type" value="Genomic_DNA"/>
</dbReference>
<protein>
    <submittedName>
        <fullName evidence="1">Uncharacterized protein</fullName>
    </submittedName>
</protein>
<reference evidence="1" key="1">
    <citation type="submission" date="2021-02" db="EMBL/GenBank/DDBJ databases">
        <authorList>
            <person name="Dougan E. K."/>
            <person name="Rhodes N."/>
            <person name="Thang M."/>
            <person name="Chan C."/>
        </authorList>
    </citation>
    <scope>NUCLEOTIDE SEQUENCE</scope>
</reference>